<proteinExistence type="predicted"/>
<reference evidence="1 2" key="1">
    <citation type="journal article" date="2012" name="Science">
        <title>The Paleozoic origin of enzymatic lignin decomposition reconstructed from 31 fungal genomes.</title>
        <authorList>
            <person name="Floudas D."/>
            <person name="Binder M."/>
            <person name="Riley R."/>
            <person name="Barry K."/>
            <person name="Blanchette R.A."/>
            <person name="Henrissat B."/>
            <person name="Martinez A.T."/>
            <person name="Otillar R."/>
            <person name="Spatafora J.W."/>
            <person name="Yadav J.S."/>
            <person name="Aerts A."/>
            <person name="Benoit I."/>
            <person name="Boyd A."/>
            <person name="Carlson A."/>
            <person name="Copeland A."/>
            <person name="Coutinho P.M."/>
            <person name="de Vries R.P."/>
            <person name="Ferreira P."/>
            <person name="Findley K."/>
            <person name="Foster B."/>
            <person name="Gaskell J."/>
            <person name="Glotzer D."/>
            <person name="Gorecki P."/>
            <person name="Heitman J."/>
            <person name="Hesse C."/>
            <person name="Hori C."/>
            <person name="Igarashi K."/>
            <person name="Jurgens J.A."/>
            <person name="Kallen N."/>
            <person name="Kersten P."/>
            <person name="Kohler A."/>
            <person name="Kuees U."/>
            <person name="Kumar T.K.A."/>
            <person name="Kuo A."/>
            <person name="LaButti K."/>
            <person name="Larrondo L.F."/>
            <person name="Lindquist E."/>
            <person name="Ling A."/>
            <person name="Lombard V."/>
            <person name="Lucas S."/>
            <person name="Lundell T."/>
            <person name="Martin R."/>
            <person name="McLaughlin D.J."/>
            <person name="Morgenstern I."/>
            <person name="Morin E."/>
            <person name="Murat C."/>
            <person name="Nagy L.G."/>
            <person name="Nolan M."/>
            <person name="Ohm R.A."/>
            <person name="Patyshakuliyeva A."/>
            <person name="Rokas A."/>
            <person name="Ruiz-Duenas F.J."/>
            <person name="Sabat G."/>
            <person name="Salamov A."/>
            <person name="Samejima M."/>
            <person name="Schmutz J."/>
            <person name="Slot J.C."/>
            <person name="St John F."/>
            <person name="Stenlid J."/>
            <person name="Sun H."/>
            <person name="Sun S."/>
            <person name="Syed K."/>
            <person name="Tsang A."/>
            <person name="Wiebenga A."/>
            <person name="Young D."/>
            <person name="Pisabarro A."/>
            <person name="Eastwood D.C."/>
            <person name="Martin F."/>
            <person name="Cullen D."/>
            <person name="Grigoriev I.V."/>
            <person name="Hibbett D.S."/>
        </authorList>
    </citation>
    <scope>NUCLEOTIDE SEQUENCE [LARGE SCALE GENOMIC DNA]</scope>
    <source>
        <strain evidence="1 2">DJM-731 SS1</strain>
    </source>
</reference>
<dbReference type="SUPFAM" id="SSF56112">
    <property type="entry name" value="Protein kinase-like (PK-like)"/>
    <property type="match status" value="1"/>
</dbReference>
<dbReference type="AlphaFoldDB" id="M5FVA4"/>
<evidence type="ECO:0000313" key="1">
    <source>
        <dbReference type="EMBL" id="EJT97246.1"/>
    </source>
</evidence>
<evidence type="ECO:0000313" key="2">
    <source>
        <dbReference type="Proteomes" id="UP000030653"/>
    </source>
</evidence>
<dbReference type="GeneID" id="63689180"/>
<dbReference type="OrthoDB" id="2996575at2759"/>
<protein>
    <recommendedName>
        <fullName evidence="3">Protein kinase domain-containing protein</fullName>
    </recommendedName>
</protein>
<accession>M5FVA4</accession>
<dbReference type="STRING" id="1858805.M5FVA4"/>
<organism evidence="1 2">
    <name type="scientific">Dacryopinax primogenitus (strain DJM 731)</name>
    <name type="common">Brown rot fungus</name>
    <dbReference type="NCBI Taxonomy" id="1858805"/>
    <lineage>
        <taxon>Eukaryota</taxon>
        <taxon>Fungi</taxon>
        <taxon>Dikarya</taxon>
        <taxon>Basidiomycota</taxon>
        <taxon>Agaricomycotina</taxon>
        <taxon>Dacrymycetes</taxon>
        <taxon>Dacrymycetales</taxon>
        <taxon>Dacrymycetaceae</taxon>
        <taxon>Dacryopinax</taxon>
    </lineage>
</organism>
<name>M5FVA4_DACPD</name>
<dbReference type="HOGENOM" id="CLU_1496167_0_0_1"/>
<keyword evidence="2" id="KW-1185">Reference proteome</keyword>
<dbReference type="RefSeq" id="XP_040624144.1">
    <property type="nucleotide sequence ID" value="XM_040774118.1"/>
</dbReference>
<gene>
    <name evidence="1" type="ORF">DACRYDRAFT_25325</name>
</gene>
<evidence type="ECO:0008006" key="3">
    <source>
        <dbReference type="Google" id="ProtNLM"/>
    </source>
</evidence>
<sequence length="180" mass="20602">MIGSEDDSQDDLVPLELKAKAVAHSYTVHCGQLGSQRVVAKVVRKDNLDVLDDEVRWYRKVEYLWGKGVAEPSGLYQGDDLALLLLKHQGEPLQTWCGQHANAYRLLTELHRCNMVHHAIELDHFLLDDRGSLTIIDFKEATPHIFGRCNSICTENFNAERCSHPHPLNEGKNMVDFRWR</sequence>
<dbReference type="EMBL" id="JH795878">
    <property type="protein sequence ID" value="EJT97246.1"/>
    <property type="molecule type" value="Genomic_DNA"/>
</dbReference>
<dbReference type="Proteomes" id="UP000030653">
    <property type="component" value="Unassembled WGS sequence"/>
</dbReference>
<dbReference type="InterPro" id="IPR011009">
    <property type="entry name" value="Kinase-like_dom_sf"/>
</dbReference>